<gene>
    <name evidence="1" type="ORF">PIECOFPK_01615</name>
</gene>
<evidence type="ECO:0000313" key="1">
    <source>
        <dbReference type="EMBL" id="WWC83885.1"/>
    </source>
</evidence>
<sequence length="30" mass="3556">MFARKQAEIGIRKIKFGKEWQAKHKKLGID</sequence>
<name>A0ABZ2EKD4_9BACT</name>
<proteinExistence type="predicted"/>
<accession>A0ABZ2EKD4</accession>
<dbReference type="EMBL" id="CP144143">
    <property type="protein sequence ID" value="WWC83885.1"/>
    <property type="molecule type" value="Genomic_DNA"/>
</dbReference>
<protein>
    <submittedName>
        <fullName evidence="1">Uncharacterized protein</fullName>
    </submittedName>
</protein>
<evidence type="ECO:0000313" key="2">
    <source>
        <dbReference type="Proteomes" id="UP001321305"/>
    </source>
</evidence>
<reference evidence="2" key="1">
    <citation type="submission" date="2024-01" db="EMBL/GenBank/DDBJ databases">
        <title>Mycovorax composti gen. nov. sp. nov., a member of the family Chitinophagaceae isolated from button mushroom compost.</title>
        <authorList>
            <person name="Thai M."/>
            <person name="Bell T.L."/>
            <person name="Kertesz M.A."/>
        </authorList>
    </citation>
    <scope>NUCLEOTIDE SEQUENCE [LARGE SCALE GENOMIC DNA]</scope>
    <source>
        <strain evidence="2">C216</strain>
    </source>
</reference>
<keyword evidence="2" id="KW-1185">Reference proteome</keyword>
<dbReference type="Proteomes" id="UP001321305">
    <property type="component" value="Chromosome"/>
</dbReference>
<organism evidence="1 2">
    <name type="scientific">Mycovorax composti</name>
    <dbReference type="NCBI Taxonomy" id="2962693"/>
    <lineage>
        <taxon>Bacteria</taxon>
        <taxon>Pseudomonadati</taxon>
        <taxon>Bacteroidota</taxon>
        <taxon>Chitinophagia</taxon>
        <taxon>Chitinophagales</taxon>
        <taxon>Chitinophagaceae</taxon>
        <taxon>Mycovorax</taxon>
    </lineage>
</organism>